<dbReference type="AlphaFoldDB" id="A0A2I0L553"/>
<dbReference type="STRING" id="22663.A0A2I0L553"/>
<feature type="domain" description="Integrase catalytic" evidence="1">
    <location>
        <begin position="853"/>
        <end position="994"/>
    </location>
</feature>
<dbReference type="EMBL" id="PGOL01000148">
    <property type="protein sequence ID" value="PKI75835.1"/>
    <property type="molecule type" value="Genomic_DNA"/>
</dbReference>
<dbReference type="PANTHER" id="PTHR48475">
    <property type="entry name" value="RIBONUCLEASE H"/>
    <property type="match status" value="1"/>
</dbReference>
<dbReference type="InterPro" id="IPR041588">
    <property type="entry name" value="Integrase_H2C2"/>
</dbReference>
<dbReference type="FunFam" id="3.30.70.270:FF:000063">
    <property type="entry name" value="Zinc knuckle domaincontaining protein"/>
    <property type="match status" value="1"/>
</dbReference>
<evidence type="ECO:0000313" key="3">
    <source>
        <dbReference type="Proteomes" id="UP000233551"/>
    </source>
</evidence>
<dbReference type="InterPro" id="IPR036397">
    <property type="entry name" value="RNaseH_sf"/>
</dbReference>
<dbReference type="InterPro" id="IPR043502">
    <property type="entry name" value="DNA/RNA_pol_sf"/>
</dbReference>
<dbReference type="SUPFAM" id="SSF56672">
    <property type="entry name" value="DNA/RNA polymerases"/>
    <property type="match status" value="1"/>
</dbReference>
<reference evidence="2 3" key="1">
    <citation type="submission" date="2017-11" db="EMBL/GenBank/DDBJ databases">
        <title>De-novo sequencing of pomegranate (Punica granatum L.) genome.</title>
        <authorList>
            <person name="Akparov Z."/>
            <person name="Amiraslanov A."/>
            <person name="Hajiyeva S."/>
            <person name="Abbasov M."/>
            <person name="Kaur K."/>
            <person name="Hamwieh A."/>
            <person name="Solovyev V."/>
            <person name="Salamov A."/>
            <person name="Braich B."/>
            <person name="Kosarev P."/>
            <person name="Mahmoud A."/>
            <person name="Hajiyev E."/>
            <person name="Babayeva S."/>
            <person name="Izzatullayeva V."/>
            <person name="Mammadov A."/>
            <person name="Mammadov A."/>
            <person name="Sharifova S."/>
            <person name="Ojaghi J."/>
            <person name="Eynullazada K."/>
            <person name="Bayramov B."/>
            <person name="Abdulazimova A."/>
            <person name="Shahmuradov I."/>
        </authorList>
    </citation>
    <scope>NUCLEOTIDE SEQUENCE [LARGE SCALE GENOMIC DNA]</scope>
    <source>
        <strain evidence="3">cv. AG2017</strain>
        <tissue evidence="2">Leaf</tissue>
    </source>
</reference>
<protein>
    <recommendedName>
        <fullName evidence="1">Integrase catalytic domain-containing protein</fullName>
    </recommendedName>
</protein>
<dbReference type="InterPro" id="IPR021109">
    <property type="entry name" value="Peptidase_aspartic_dom_sf"/>
</dbReference>
<organism evidence="2 3">
    <name type="scientific">Punica granatum</name>
    <name type="common">Pomegranate</name>
    <dbReference type="NCBI Taxonomy" id="22663"/>
    <lineage>
        <taxon>Eukaryota</taxon>
        <taxon>Viridiplantae</taxon>
        <taxon>Streptophyta</taxon>
        <taxon>Embryophyta</taxon>
        <taxon>Tracheophyta</taxon>
        <taxon>Spermatophyta</taxon>
        <taxon>Magnoliopsida</taxon>
        <taxon>eudicotyledons</taxon>
        <taxon>Gunneridae</taxon>
        <taxon>Pentapetalae</taxon>
        <taxon>rosids</taxon>
        <taxon>malvids</taxon>
        <taxon>Myrtales</taxon>
        <taxon>Lythraceae</taxon>
        <taxon>Punica</taxon>
    </lineage>
</organism>
<dbReference type="GO" id="GO:0015074">
    <property type="term" value="P:DNA integration"/>
    <property type="evidence" value="ECO:0007669"/>
    <property type="project" value="InterPro"/>
</dbReference>
<dbReference type="Gene3D" id="2.40.70.10">
    <property type="entry name" value="Acid Proteases"/>
    <property type="match status" value="1"/>
</dbReference>
<dbReference type="Pfam" id="PF13456">
    <property type="entry name" value="RVT_3"/>
    <property type="match status" value="1"/>
</dbReference>
<dbReference type="CDD" id="cd09279">
    <property type="entry name" value="RNase_HI_like"/>
    <property type="match status" value="1"/>
</dbReference>
<dbReference type="Gene3D" id="3.30.70.270">
    <property type="match status" value="1"/>
</dbReference>
<dbReference type="GO" id="GO:0004523">
    <property type="term" value="F:RNA-DNA hybrid ribonuclease activity"/>
    <property type="evidence" value="ECO:0007669"/>
    <property type="project" value="InterPro"/>
</dbReference>
<dbReference type="InterPro" id="IPR012337">
    <property type="entry name" value="RNaseH-like_sf"/>
</dbReference>
<dbReference type="PANTHER" id="PTHR48475:SF1">
    <property type="entry name" value="RNASE H TYPE-1 DOMAIN-CONTAINING PROTEIN"/>
    <property type="match status" value="1"/>
</dbReference>
<dbReference type="InterPro" id="IPR002156">
    <property type="entry name" value="RNaseH_domain"/>
</dbReference>
<evidence type="ECO:0000259" key="1">
    <source>
        <dbReference type="PROSITE" id="PS50994"/>
    </source>
</evidence>
<dbReference type="SUPFAM" id="SSF53098">
    <property type="entry name" value="Ribonuclease H-like"/>
    <property type="match status" value="1"/>
</dbReference>
<evidence type="ECO:0000313" key="2">
    <source>
        <dbReference type="EMBL" id="PKI75835.1"/>
    </source>
</evidence>
<dbReference type="GO" id="GO:0003676">
    <property type="term" value="F:nucleic acid binding"/>
    <property type="evidence" value="ECO:0007669"/>
    <property type="project" value="InterPro"/>
</dbReference>
<comment type="caution">
    <text evidence="2">The sequence shown here is derived from an EMBL/GenBank/DDBJ whole genome shotgun (WGS) entry which is preliminary data.</text>
</comment>
<dbReference type="Proteomes" id="UP000233551">
    <property type="component" value="Unassembled WGS sequence"/>
</dbReference>
<gene>
    <name evidence="2" type="ORF">CRG98_003750</name>
</gene>
<accession>A0A2I0L553</accession>
<dbReference type="Gene3D" id="3.30.420.10">
    <property type="entry name" value="Ribonuclease H-like superfamily/Ribonuclease H"/>
    <property type="match status" value="2"/>
</dbReference>
<dbReference type="CDD" id="cd00303">
    <property type="entry name" value="retropepsin_like"/>
    <property type="match status" value="1"/>
</dbReference>
<dbReference type="PROSITE" id="PS50994">
    <property type="entry name" value="INTEGRASE"/>
    <property type="match status" value="1"/>
</dbReference>
<dbReference type="InterPro" id="IPR043128">
    <property type="entry name" value="Rev_trsase/Diguanyl_cyclase"/>
</dbReference>
<keyword evidence="3" id="KW-1185">Reference proteome</keyword>
<dbReference type="Gene3D" id="1.10.340.70">
    <property type="match status" value="1"/>
</dbReference>
<dbReference type="Pfam" id="PF00665">
    <property type="entry name" value="rve"/>
    <property type="match status" value="1"/>
</dbReference>
<proteinExistence type="predicted"/>
<dbReference type="InterPro" id="IPR001584">
    <property type="entry name" value="Integrase_cat-core"/>
</dbReference>
<dbReference type="Pfam" id="PF17921">
    <property type="entry name" value="Integrase_H2C2"/>
    <property type="match status" value="1"/>
</dbReference>
<sequence length="1015" mass="114039">MINICALGEGESKQGGPSLFVIEYVPAKATVGFVGIGTSPTPFVIDIPAREPYLDDKVPWTYEGGPGNLEQQFSVLGVTHSGRVYENSVATDKGKAPPVEIEAIPGIPPTPPKKVTEEEAETFMKIIKASEYKIVEQMAKSPTHISLLALLLSSEPHREALLRETVSSNFSNTISFSDDEFPSEGCSHSRALHIVCKCNNYVIGRVMINNGSALNVCPVTTLKQMNVDLNRVRPSKTAVRAFDGSQREVNGEIDLLIDVGPCSFSVTFQVLHIPNAFSLLLGRPWIHSAGAVLSSLHQKLKFIIEEKLTTTISVIRDYGKVGPTHADRMIGKILMRHNHILGTGLGVYGQGISRPIEVNRGLLVPPLSHFFPRPPHIVGDTLDGPSSDSADAPDTLPTVYAVTEEIPSGVHICPAQENDELNNWTSVPRYSAVITDNPNLRHVESNTFEECLGEPRPIYFGEGLDEDIQVPEIEESLRRLEDRWLTSVEPTEEINVGTEDEPRTLKIRTGLDPTQRARMIDFLTRYQEVFAWSYTDMPSVDPSIVKHFLLLDTEKFPPKRQQLRQQRAGLLLRIKEEVVKQINAGFLEVCNYSEWVKAIRELPPPLSVREVRGFLGRLNYIAQFIANLKDKCQPLFRLLRKNAMIEWDEECQKAFNTIKAYLVQPPVLVPPTPGRPLILYLTVAAKIDFPCTNNVAEYEACILGLQAAIDFKVKGLEVFGDSMLTIFQTLGQWKTKDAKLVPYHKYLERLTENFEDISFTYTPRMKNQFADALATLASMTLKRLAIHYFLSSEILYRRSFDSTLLRCIDEQESRRLMEEMHGGNCGSHMNGLMLAKKIMRLGYYWSTMETDCGKHVKHCHRCQGMDVIGPINLKASNGHLFILVAIDYFTKWIEAVTLASVTARAVACFLKHDIIARYGVPATIVMDNAKNLNNKVIDELCAQLKIQHRDSTPYRPQMNDAVKAANKNIKKIIEKMTVNYKGWHEMLPYALLAYRTSIRTSTGKVLVQIRWTLCC</sequence>
<name>A0A2I0L553_PUNGR</name>